<dbReference type="AlphaFoldDB" id="A0A5R9DUL4"/>
<dbReference type="SUPFAM" id="SSF46785">
    <property type="entry name" value="Winged helix' DNA-binding domain"/>
    <property type="match status" value="1"/>
</dbReference>
<dbReference type="InterPro" id="IPR036388">
    <property type="entry name" value="WH-like_DNA-bd_sf"/>
</dbReference>
<name>A0A5R9DUL4_9LACT</name>
<dbReference type="EMBL" id="VBSP01000038">
    <property type="protein sequence ID" value="TLQ40117.1"/>
    <property type="molecule type" value="Genomic_DNA"/>
</dbReference>
<dbReference type="RefSeq" id="WP_138405130.1">
    <property type="nucleotide sequence ID" value="NZ_VBSP01000038.1"/>
</dbReference>
<protein>
    <submittedName>
        <fullName evidence="2">Helix-turn-helix domain-containing protein</fullName>
    </submittedName>
</protein>
<evidence type="ECO:0000313" key="3">
    <source>
        <dbReference type="Proteomes" id="UP000306420"/>
    </source>
</evidence>
<proteinExistence type="predicted"/>
<dbReference type="InterPro" id="IPR013196">
    <property type="entry name" value="HTH_11"/>
</dbReference>
<evidence type="ECO:0000259" key="1">
    <source>
        <dbReference type="Pfam" id="PF08279"/>
    </source>
</evidence>
<sequence length="65" mass="7658">MNHIQLNNVELQIVQFLFEHEKQFVPSKEIAQKADVSDKTIRKYIKSLNNLLKDFGASIKMKLRK</sequence>
<organism evidence="2 3">
    <name type="scientific">Ruoffia tabacinasalis</name>
    <dbReference type="NCBI Taxonomy" id="87458"/>
    <lineage>
        <taxon>Bacteria</taxon>
        <taxon>Bacillati</taxon>
        <taxon>Bacillota</taxon>
        <taxon>Bacilli</taxon>
        <taxon>Lactobacillales</taxon>
        <taxon>Aerococcaceae</taxon>
        <taxon>Ruoffia</taxon>
    </lineage>
</organism>
<reference evidence="2 3" key="1">
    <citation type="submission" date="2019-05" db="EMBL/GenBank/DDBJ databases">
        <title>The metagenome of a microbial culture collection derived from dairy environment covers the genomic content of the human microbiome.</title>
        <authorList>
            <person name="Roder T."/>
            <person name="Wuthrich D."/>
            <person name="Sattari Z."/>
            <person name="Von Ah U."/>
            <person name="Bar C."/>
            <person name="Ronchi F."/>
            <person name="Macpherson A.J."/>
            <person name="Ganal-Vonarburg S.C."/>
            <person name="Bruggmann R."/>
            <person name="Vergeres G."/>
        </authorList>
    </citation>
    <scope>NUCLEOTIDE SEQUENCE [LARGE SCALE GENOMIC DNA]</scope>
    <source>
        <strain evidence="2 3">FAM 24227</strain>
    </source>
</reference>
<dbReference type="OrthoDB" id="3710983at2"/>
<feature type="domain" description="Helix-turn-helix type 11" evidence="1">
    <location>
        <begin position="11"/>
        <end position="52"/>
    </location>
</feature>
<dbReference type="Proteomes" id="UP000306420">
    <property type="component" value="Unassembled WGS sequence"/>
</dbReference>
<dbReference type="InterPro" id="IPR036390">
    <property type="entry name" value="WH_DNA-bd_sf"/>
</dbReference>
<evidence type="ECO:0000313" key="2">
    <source>
        <dbReference type="EMBL" id="TLQ40117.1"/>
    </source>
</evidence>
<accession>A0A5R9DUL4</accession>
<dbReference type="Pfam" id="PF08279">
    <property type="entry name" value="HTH_11"/>
    <property type="match status" value="1"/>
</dbReference>
<comment type="caution">
    <text evidence="2">The sequence shown here is derived from an EMBL/GenBank/DDBJ whole genome shotgun (WGS) entry which is preliminary data.</text>
</comment>
<dbReference type="Gene3D" id="1.10.10.10">
    <property type="entry name" value="Winged helix-like DNA-binding domain superfamily/Winged helix DNA-binding domain"/>
    <property type="match status" value="1"/>
</dbReference>
<gene>
    <name evidence="2" type="ORF">FEZ33_09410</name>
</gene>